<dbReference type="OrthoDB" id="2832284at2759"/>
<accession>A0A9P8XQ45</accession>
<dbReference type="GO" id="GO:0047596">
    <property type="term" value="F:6-methylsalicylate decarboxylase activity"/>
    <property type="evidence" value="ECO:0007669"/>
    <property type="project" value="UniProtKB-EC"/>
</dbReference>
<reference evidence="10" key="1">
    <citation type="journal article" date="2021" name="Nat. Commun.">
        <title>Genetic determinants of endophytism in the Arabidopsis root mycobiome.</title>
        <authorList>
            <person name="Mesny F."/>
            <person name="Miyauchi S."/>
            <person name="Thiergart T."/>
            <person name="Pickel B."/>
            <person name="Atanasova L."/>
            <person name="Karlsson M."/>
            <person name="Huettel B."/>
            <person name="Barry K.W."/>
            <person name="Haridas S."/>
            <person name="Chen C."/>
            <person name="Bauer D."/>
            <person name="Andreopoulos W."/>
            <person name="Pangilinan J."/>
            <person name="LaButti K."/>
            <person name="Riley R."/>
            <person name="Lipzen A."/>
            <person name="Clum A."/>
            <person name="Drula E."/>
            <person name="Henrissat B."/>
            <person name="Kohler A."/>
            <person name="Grigoriev I.V."/>
            <person name="Martin F.M."/>
            <person name="Hacquard S."/>
        </authorList>
    </citation>
    <scope>NUCLEOTIDE SEQUENCE</scope>
    <source>
        <strain evidence="10">MPI-CAGE-CH-0230</strain>
    </source>
</reference>
<dbReference type="EC" id="4.1.1.52" evidence="7"/>
<keyword evidence="4" id="KW-0862">Zinc</keyword>
<evidence type="ECO:0000256" key="6">
    <source>
        <dbReference type="ARBA" id="ARBA00036832"/>
    </source>
</evidence>
<dbReference type="InterPro" id="IPR032466">
    <property type="entry name" value="Metal_Hydrolase"/>
</dbReference>
<dbReference type="PANTHER" id="PTHR21240:SF29">
    <property type="entry name" value="AMIDOHYDROLASE-RELATED DOMAIN-CONTAINING PROTEIN"/>
    <property type="match status" value="1"/>
</dbReference>
<proteinExistence type="inferred from homology"/>
<dbReference type="RefSeq" id="XP_046004296.1">
    <property type="nucleotide sequence ID" value="XM_046161682.1"/>
</dbReference>
<dbReference type="InterPro" id="IPR032465">
    <property type="entry name" value="ACMSD"/>
</dbReference>
<dbReference type="SUPFAM" id="SSF51556">
    <property type="entry name" value="Metallo-dependent hydrolases"/>
    <property type="match status" value="1"/>
</dbReference>
<dbReference type="Pfam" id="PF04909">
    <property type="entry name" value="Amidohydro_2"/>
    <property type="match status" value="1"/>
</dbReference>
<dbReference type="AlphaFoldDB" id="A0A9P8XQ45"/>
<keyword evidence="11" id="KW-1185">Reference proteome</keyword>
<organism evidence="10 11">
    <name type="scientific">Microdochium trichocladiopsis</name>
    <dbReference type="NCBI Taxonomy" id="1682393"/>
    <lineage>
        <taxon>Eukaryota</taxon>
        <taxon>Fungi</taxon>
        <taxon>Dikarya</taxon>
        <taxon>Ascomycota</taxon>
        <taxon>Pezizomycotina</taxon>
        <taxon>Sordariomycetes</taxon>
        <taxon>Xylariomycetidae</taxon>
        <taxon>Xylariales</taxon>
        <taxon>Microdochiaceae</taxon>
        <taxon>Microdochium</taxon>
    </lineage>
</organism>
<evidence type="ECO:0000256" key="8">
    <source>
        <dbReference type="RuleBase" id="RU366045"/>
    </source>
</evidence>
<dbReference type="GeneID" id="70191228"/>
<sequence length="333" mass="35686">MDHLIVQRALAAVRALAPYAVYASAKALEAAGGNPSGFPTPQWTLEATLRSMDLANTQVAILSLSTPGIPIAGTGEVARSLTRTINEYFSNATSLPKNTARLGFFGRDVNGTLAELDYLYSEQKLCNGVTAYTTYGDRLLGDPLFAPVWDRLQRYKALVFVHPGTLTVAPKFVASSLAQPIVDYPLATTRTAVDLVMTQTMRRCPDVDVILSHAGGAVPFLAGRAIGGLALPEIADAVGYNALGAKKDFARFYYDIALSTSAAQLHGLLDFADASHILFGSDFPYVPKAAISTLLAQYATFVTTDARGPMVSPARLRENSLKLLNRHTLGKAF</sequence>
<dbReference type="GO" id="GO:0005829">
    <property type="term" value="C:cytosol"/>
    <property type="evidence" value="ECO:0007669"/>
    <property type="project" value="TreeGrafter"/>
</dbReference>
<dbReference type="GO" id="GO:0016787">
    <property type="term" value="F:hydrolase activity"/>
    <property type="evidence" value="ECO:0007669"/>
    <property type="project" value="InterPro"/>
</dbReference>
<evidence type="ECO:0000259" key="9">
    <source>
        <dbReference type="Pfam" id="PF04909"/>
    </source>
</evidence>
<keyword evidence="5 8" id="KW-0456">Lyase</keyword>
<feature type="domain" description="Amidohydrolase-related" evidence="9">
    <location>
        <begin position="69"/>
        <end position="302"/>
    </location>
</feature>
<evidence type="ECO:0000256" key="7">
    <source>
        <dbReference type="ARBA" id="ARBA00038889"/>
    </source>
</evidence>
<comment type="caution">
    <text evidence="10">The sequence shown here is derived from an EMBL/GenBank/DDBJ whole genome shotgun (WGS) entry which is preliminary data.</text>
</comment>
<dbReference type="InterPro" id="IPR006680">
    <property type="entry name" value="Amidohydro-rel"/>
</dbReference>
<evidence type="ECO:0000256" key="2">
    <source>
        <dbReference type="ARBA" id="ARBA00022723"/>
    </source>
</evidence>
<evidence type="ECO:0000256" key="5">
    <source>
        <dbReference type="ARBA" id="ARBA00023239"/>
    </source>
</evidence>
<keyword evidence="2" id="KW-0479">Metal-binding</keyword>
<name>A0A9P8XQ45_9PEZI</name>
<evidence type="ECO:0000313" key="11">
    <source>
        <dbReference type="Proteomes" id="UP000756346"/>
    </source>
</evidence>
<dbReference type="Proteomes" id="UP000756346">
    <property type="component" value="Unassembled WGS sequence"/>
</dbReference>
<dbReference type="GO" id="GO:0019748">
    <property type="term" value="P:secondary metabolic process"/>
    <property type="evidence" value="ECO:0007669"/>
    <property type="project" value="TreeGrafter"/>
</dbReference>
<dbReference type="Gene3D" id="3.20.20.140">
    <property type="entry name" value="Metal-dependent hydrolases"/>
    <property type="match status" value="1"/>
</dbReference>
<dbReference type="EMBL" id="JAGTJQ010000016">
    <property type="protein sequence ID" value="KAH7010811.1"/>
    <property type="molecule type" value="Genomic_DNA"/>
</dbReference>
<evidence type="ECO:0000256" key="3">
    <source>
        <dbReference type="ARBA" id="ARBA00022793"/>
    </source>
</evidence>
<comment type="similarity">
    <text evidence="1">Belongs to the metallo-dependent hydrolases superfamily. ACMSD family.</text>
</comment>
<dbReference type="GO" id="GO:0046872">
    <property type="term" value="F:metal ion binding"/>
    <property type="evidence" value="ECO:0007669"/>
    <property type="project" value="UniProtKB-KW"/>
</dbReference>
<comment type="catalytic activity">
    <reaction evidence="6">
        <text>6-methylsalicylate + H(+) = 3-methylphenol + CO2</text>
        <dbReference type="Rhea" id="RHEA:23112"/>
        <dbReference type="ChEBI" id="CHEBI:15378"/>
        <dbReference type="ChEBI" id="CHEBI:16526"/>
        <dbReference type="ChEBI" id="CHEBI:17231"/>
        <dbReference type="ChEBI" id="CHEBI:36658"/>
        <dbReference type="EC" id="4.1.1.52"/>
    </reaction>
    <physiologicalReaction direction="left-to-right" evidence="6">
        <dbReference type="Rhea" id="RHEA:23113"/>
    </physiologicalReaction>
</comment>
<gene>
    <name evidence="10" type="ORF">B0I36DRAFT_400654</name>
</gene>
<keyword evidence="3 8" id="KW-0210">Decarboxylase</keyword>
<protein>
    <recommendedName>
        <fullName evidence="7">6-methylsalicylate decarboxylase</fullName>
        <ecNumber evidence="7">4.1.1.52</ecNumber>
    </recommendedName>
</protein>
<dbReference type="PANTHER" id="PTHR21240">
    <property type="entry name" value="2-AMINO-3-CARBOXYLMUCONATE-6-SEMIALDEHYDE DECARBOXYLASE"/>
    <property type="match status" value="1"/>
</dbReference>
<evidence type="ECO:0000256" key="4">
    <source>
        <dbReference type="ARBA" id="ARBA00022833"/>
    </source>
</evidence>
<evidence type="ECO:0000256" key="1">
    <source>
        <dbReference type="ARBA" id="ARBA00005871"/>
    </source>
</evidence>
<evidence type="ECO:0000313" key="10">
    <source>
        <dbReference type="EMBL" id="KAH7010811.1"/>
    </source>
</evidence>